<dbReference type="PATRIC" id="fig|1235802.3.peg.259"/>
<name>N2BHE9_9FIRM</name>
<dbReference type="STRING" id="1235802.C823_00247"/>
<dbReference type="EMBL" id="AQFT01000009">
    <property type="protein sequence ID" value="EMZ37923.1"/>
    <property type="molecule type" value="Genomic_DNA"/>
</dbReference>
<sequence length="64" mass="7444">MTYIKNQILQNNALEAWAMSIRYCDCILEGKATLEYRKHFVSALHNAVELFVKQLMLNNTRIIG</sequence>
<gene>
    <name evidence="1" type="ORF">C823_00247</name>
</gene>
<comment type="caution">
    <text evidence="1">The sequence shown here is derived from an EMBL/GenBank/DDBJ whole genome shotgun (WGS) entry which is preliminary data.</text>
</comment>
<organism evidence="1 2">
    <name type="scientific">Eubacterium plexicaudatum ASF492</name>
    <dbReference type="NCBI Taxonomy" id="1235802"/>
    <lineage>
        <taxon>Bacteria</taxon>
        <taxon>Bacillati</taxon>
        <taxon>Bacillota</taxon>
        <taxon>Clostridia</taxon>
        <taxon>Eubacteriales</taxon>
        <taxon>Eubacteriaceae</taxon>
        <taxon>Eubacterium</taxon>
    </lineage>
</organism>
<dbReference type="AlphaFoldDB" id="N2BHE9"/>
<reference evidence="1 2" key="1">
    <citation type="journal article" date="2014" name="Genome Announc.">
        <title>Draft genome sequences of the altered schaedler flora, a defined bacterial community from gnotobiotic mice.</title>
        <authorList>
            <person name="Wannemuehler M.J."/>
            <person name="Overstreet A.M."/>
            <person name="Ward D.V."/>
            <person name="Phillips G.J."/>
        </authorList>
    </citation>
    <scope>NUCLEOTIDE SEQUENCE [LARGE SCALE GENOMIC DNA]</scope>
    <source>
        <strain evidence="1 2">ASF492</strain>
    </source>
</reference>
<accession>N2BHE9</accession>
<proteinExistence type="predicted"/>
<dbReference type="HOGENOM" id="CLU_2861069_0_0_9"/>
<evidence type="ECO:0000313" key="2">
    <source>
        <dbReference type="Proteomes" id="UP000012589"/>
    </source>
</evidence>
<dbReference type="Proteomes" id="UP000012589">
    <property type="component" value="Unassembled WGS sequence"/>
</dbReference>
<evidence type="ECO:0000313" key="1">
    <source>
        <dbReference type="EMBL" id="EMZ37923.1"/>
    </source>
</evidence>
<protein>
    <submittedName>
        <fullName evidence="1">Uncharacterized protein</fullName>
    </submittedName>
</protein>
<keyword evidence="2" id="KW-1185">Reference proteome</keyword>